<name>A0A7S1B3K6_9STRA</name>
<accession>A0A7S1B3K6</accession>
<evidence type="ECO:0000256" key="5">
    <source>
        <dbReference type="SAM" id="MobiDB-lite"/>
    </source>
</evidence>
<dbReference type="PANTHER" id="PTHR23112">
    <property type="entry name" value="G PROTEIN-COUPLED RECEPTOR 157-RELATED"/>
    <property type="match status" value="1"/>
</dbReference>
<dbReference type="PANTHER" id="PTHR23112:SF0">
    <property type="entry name" value="TRANSMEMBRANE PROTEIN 116"/>
    <property type="match status" value="1"/>
</dbReference>
<dbReference type="EMBL" id="HBFR01001730">
    <property type="protein sequence ID" value="CAD8873911.1"/>
    <property type="molecule type" value="Transcribed_RNA"/>
</dbReference>
<evidence type="ECO:0000256" key="6">
    <source>
        <dbReference type="SAM" id="Phobius"/>
    </source>
</evidence>
<gene>
    <name evidence="7" type="ORF">CHYS00102_LOCUS1074</name>
</gene>
<evidence type="ECO:0000256" key="3">
    <source>
        <dbReference type="ARBA" id="ARBA00022989"/>
    </source>
</evidence>
<reference evidence="7" key="1">
    <citation type="submission" date="2021-01" db="EMBL/GenBank/DDBJ databases">
        <authorList>
            <person name="Corre E."/>
            <person name="Pelletier E."/>
            <person name="Niang G."/>
            <person name="Scheremetjew M."/>
            <person name="Finn R."/>
            <person name="Kale V."/>
            <person name="Holt S."/>
            <person name="Cochrane G."/>
            <person name="Meng A."/>
            <person name="Brown T."/>
            <person name="Cohen L."/>
        </authorList>
    </citation>
    <scope>NUCLEOTIDE SEQUENCE</scope>
    <source>
        <strain evidence="7">308</strain>
    </source>
</reference>
<feature type="transmembrane region" description="Helical" evidence="6">
    <location>
        <begin position="43"/>
        <end position="60"/>
    </location>
</feature>
<feature type="transmembrane region" description="Helical" evidence="6">
    <location>
        <begin position="162"/>
        <end position="181"/>
    </location>
</feature>
<proteinExistence type="predicted"/>
<organism evidence="7">
    <name type="scientific">Corethron hystrix</name>
    <dbReference type="NCBI Taxonomy" id="216773"/>
    <lineage>
        <taxon>Eukaryota</taxon>
        <taxon>Sar</taxon>
        <taxon>Stramenopiles</taxon>
        <taxon>Ochrophyta</taxon>
        <taxon>Bacillariophyta</taxon>
        <taxon>Coscinodiscophyceae</taxon>
        <taxon>Corethrophycidae</taxon>
        <taxon>Corethrales</taxon>
        <taxon>Corethraceae</taxon>
        <taxon>Corethron</taxon>
    </lineage>
</organism>
<dbReference type="Pfam" id="PF05462">
    <property type="entry name" value="Dicty_CAR"/>
    <property type="match status" value="1"/>
</dbReference>
<feature type="transmembrane region" description="Helical" evidence="6">
    <location>
        <begin position="301"/>
        <end position="323"/>
    </location>
</feature>
<keyword evidence="4 6" id="KW-0472">Membrane</keyword>
<feature type="transmembrane region" description="Helical" evidence="6">
    <location>
        <begin position="117"/>
        <end position="142"/>
    </location>
</feature>
<dbReference type="AlphaFoldDB" id="A0A7S1B3K6"/>
<evidence type="ECO:0000313" key="7">
    <source>
        <dbReference type="EMBL" id="CAD8873911.1"/>
    </source>
</evidence>
<dbReference type="Gene3D" id="1.20.1070.10">
    <property type="entry name" value="Rhodopsin 7-helix transmembrane proteins"/>
    <property type="match status" value="1"/>
</dbReference>
<protein>
    <recommendedName>
        <fullName evidence="8">G-protein coupled receptors family 1 profile domain-containing protein</fullName>
    </recommendedName>
</protein>
<keyword evidence="2 6" id="KW-0812">Transmembrane</keyword>
<evidence type="ECO:0000256" key="2">
    <source>
        <dbReference type="ARBA" id="ARBA00022692"/>
    </source>
</evidence>
<feature type="transmembrane region" description="Helical" evidence="6">
    <location>
        <begin position="72"/>
        <end position="97"/>
    </location>
</feature>
<evidence type="ECO:0008006" key="8">
    <source>
        <dbReference type="Google" id="ProtNLM"/>
    </source>
</evidence>
<dbReference type="GO" id="GO:0004930">
    <property type="term" value="F:G protein-coupled receptor activity"/>
    <property type="evidence" value="ECO:0007669"/>
    <property type="project" value="TreeGrafter"/>
</dbReference>
<keyword evidence="3 6" id="KW-1133">Transmembrane helix</keyword>
<evidence type="ECO:0000256" key="4">
    <source>
        <dbReference type="ARBA" id="ARBA00023136"/>
    </source>
</evidence>
<feature type="region of interest" description="Disordered" evidence="5">
    <location>
        <begin position="362"/>
        <end position="388"/>
    </location>
</feature>
<dbReference type="GO" id="GO:0005886">
    <property type="term" value="C:plasma membrane"/>
    <property type="evidence" value="ECO:0007669"/>
    <property type="project" value="TreeGrafter"/>
</dbReference>
<dbReference type="GO" id="GO:0007189">
    <property type="term" value="P:adenylate cyclase-activating G protein-coupled receptor signaling pathway"/>
    <property type="evidence" value="ECO:0007669"/>
    <property type="project" value="TreeGrafter"/>
</dbReference>
<dbReference type="SUPFAM" id="SSF81321">
    <property type="entry name" value="Family A G protein-coupled receptor-like"/>
    <property type="match status" value="1"/>
</dbReference>
<feature type="transmembrane region" description="Helical" evidence="6">
    <location>
        <begin position="220"/>
        <end position="242"/>
    </location>
</feature>
<comment type="subcellular location">
    <subcellularLocation>
        <location evidence="1">Membrane</location>
        <topology evidence="1">Multi-pass membrane protein</topology>
    </subcellularLocation>
</comment>
<sequence length="388" mass="43855">MTSLENITDAQYEVLAIGSKIHATSLEHITDAQYKLLAIAPKIPATLSFVASIVIIRDILKNEVKMRNPYCRIVLGMASMDTLISFGIFLTTWAIPIDGLDTDLQAPYRSGNTNTCIFQGMLLQFTLASNIYNLCLAIYYFLSITTKYSEEEMRKIERMMHAAALTFGFGTSIAGIPLKLYNSAGPWCWISSLPFSCGLSSESDPSTCLRGKYAYAYRIAFLYGPLWVIILSITIIMIRIACHVRKRERLVAQYRFSQRGRGHLTRQVARHGFLYVVALYISIGPGTLSRLFETFNYEPPFVLMLLSVIFAPSQGFFNCFIYFKPKYGFLGCHFGSRISSFFTKNVNIDLIDPTAMLRQQQLEDNNRSDSDSLDSAADMPEQKDKIFK</sequence>
<evidence type="ECO:0000256" key="1">
    <source>
        <dbReference type="ARBA" id="ARBA00004141"/>
    </source>
</evidence>